<keyword evidence="2" id="KW-1185">Reference proteome</keyword>
<dbReference type="AlphaFoldDB" id="A0A840P4G4"/>
<dbReference type="EMBL" id="JACHGN010000008">
    <property type="protein sequence ID" value="MBB5134252.1"/>
    <property type="molecule type" value="Genomic_DNA"/>
</dbReference>
<name>A0A840P4G4_9ACTN</name>
<dbReference type="RefSeq" id="WP_185051185.1">
    <property type="nucleotide sequence ID" value="NZ_JACHGN010000008.1"/>
</dbReference>
<evidence type="ECO:0000313" key="2">
    <source>
        <dbReference type="Proteomes" id="UP000578449"/>
    </source>
</evidence>
<evidence type="ECO:0000313" key="1">
    <source>
        <dbReference type="EMBL" id="MBB5134252.1"/>
    </source>
</evidence>
<protein>
    <submittedName>
        <fullName evidence="1">Putative membrane protein YgcG</fullName>
    </submittedName>
</protein>
<proteinExistence type="predicted"/>
<comment type="caution">
    <text evidence="1">The sequence shown here is derived from an EMBL/GenBank/DDBJ whole genome shotgun (WGS) entry which is preliminary data.</text>
</comment>
<dbReference type="Proteomes" id="UP000578449">
    <property type="component" value="Unassembled WGS sequence"/>
</dbReference>
<reference evidence="1 2" key="1">
    <citation type="submission" date="2020-08" db="EMBL/GenBank/DDBJ databases">
        <title>Genomic Encyclopedia of Type Strains, Phase IV (KMG-IV): sequencing the most valuable type-strain genomes for metagenomic binning, comparative biology and taxonomic classification.</title>
        <authorList>
            <person name="Goeker M."/>
        </authorList>
    </citation>
    <scope>NUCLEOTIDE SEQUENCE [LARGE SCALE GENOMIC DNA]</scope>
    <source>
        <strain evidence="1 2">DSM 45615</strain>
    </source>
</reference>
<sequence>MVGRAGTWGEATGRELIAALAVAQAARARPVVAELRRRDAAGLLPAEQFAAALRALAARGDRAPAAAALAWIAESAPARADASLPALALLVRHPVPAIRDRAVRLALRLAPHAGAEAGKAIREAAAQLPPEHRHPLTRAYGAQTLVPAPPVPAPRGPAEPPAPIGSPAGLARALRALRWPAEPAQVEPVLAALVELAARDRSSLAAALAEWRRAEWGERLDPRRYAFPTTAYDSDILALVRRCVLAAMSPHESRELTLALAGQHLPGEEAAGPDEFVRERLREIIRAYERGAEVAPLLATPPVTLASLVARLEDLAARGLEPLEHDLAQALLRLPREHDPAALARAARLTSPAGRVLAAWLAAPDPVVTCGLEIVARPDPETGEPSSVQEMHARVTCAAGGATGGAGGGGGGGATGGAGAGGLGEGGGGAVASAVGGPGGLPASVARLLFTLAPAPGLPGYSTSMAWWPHVMPSHREVVAAHLLECLPSVSGGDDGQTESLPALAAGAGPVGRATACALVCGMGHRRAAQRSHAAEALLALGGELPAPDLGWAIAEMGRAGLVRLDRLASALAEAVRRGAHALVWSALAAALPPLLPERDARPREGLAELIAVAAEAAPAVTGTAPIPGLAEIARRPGSSRVVREARRLHALTA</sequence>
<accession>A0A840P4G4</accession>
<gene>
    <name evidence="1" type="ORF">HNP84_003984</name>
</gene>
<organism evidence="1 2">
    <name type="scientific">Thermocatellispora tengchongensis</name>
    <dbReference type="NCBI Taxonomy" id="1073253"/>
    <lineage>
        <taxon>Bacteria</taxon>
        <taxon>Bacillati</taxon>
        <taxon>Actinomycetota</taxon>
        <taxon>Actinomycetes</taxon>
        <taxon>Streptosporangiales</taxon>
        <taxon>Streptosporangiaceae</taxon>
        <taxon>Thermocatellispora</taxon>
    </lineage>
</organism>